<proteinExistence type="evidence at transcript level"/>
<sequence length="872" mass="101618">MCYSDCHFFLNKMIHRSLFILTYENKIPYQRPNTEKRAWRSEEAIVGLFESRKDNSVWPEVYDEIKYHNLDLFRYGPTELLNDWMTELLIHIHMGRPVSDKKLFIPLLIRPTIPVDFELRFSKNRIGTAVSSYPWSCYFAKEDIPTYMITAIAPSMINEGSSNPAMKEVTTPAIIRMSRGPPLLWYPFYVAPLPKLVELDAPLISVPVVHNWWSWKITERTDRVKSLFKNDASDLRQMYASTYGKGHLNGFVKELSMVTIKFLLYAQPKSDNSWEYVELADVKINLNNLNWFKDSLIEPLTTFKSIIVEDLYKNSSIEDRLKISTEPYKCSTKIDEFGSNIFEPNKALFVCVQMILKPFLFDTSTDKRQTSYTKGGPYVKLMMPYEFIIARAVPILMKPTPFDLEPKFWSHAIDALCCLYALGFGVTPSEYDERLRFHRFIVAFTGTFWALQVHKWSRIEWFAFISDPGFMMKKYYGYVIPDNMIEELLGRQRIALYPESHIDMITSMNSILPTNYLDFVRILIPSNLNVTSKESHCKTFDEFVKLAENDEWFEEKCKQVYMQCFYHYAAKTKSLKYTFFTGRVDIPNWLRMGEANVLYFDIEENGNMTPKYVIWTVIQHFRKLVERGLRFRRTSKSSVYLGKFANTFFKSSKDVFNKEYTRLHLTDQEYMEIFLLNKHNIKCEEITALNNGKNVQRDENAGLVLRLDSRNVAALLATAIEMGRRSVTTVDLIVAKYFDFKGVVKLSYNAALDVWCENGKTIDFQFQVEPKLATRKCTIHDVICEMLMGCVKTFTHFGLLVFGVHFAGDVVLQKHKWISTPPSTLEIVPVEYSLEGNFEYLKSSSYARLQTVPESEPYTIPLVYIMKALKTL</sequence>
<name>A0A0K8RGQ3_IXORI</name>
<accession>A0A0K8RGQ3</accession>
<evidence type="ECO:0000313" key="1">
    <source>
        <dbReference type="EMBL" id="JAA70043.1"/>
    </source>
</evidence>
<dbReference type="AlphaFoldDB" id="A0A0K8RGQ3"/>
<protein>
    <submittedName>
        <fullName evidence="1">Uncharacterized protein</fullName>
    </submittedName>
</protein>
<reference evidence="1" key="1">
    <citation type="submission" date="2012-12" db="EMBL/GenBank/DDBJ databases">
        <title>Identification and characterization of a phenylalanine ammonia-lyase gene family in Isatis indigotica Fort.</title>
        <authorList>
            <person name="Liu Q."/>
            <person name="Chen J."/>
            <person name="Zhou X."/>
            <person name="Di P."/>
            <person name="Xiao Y."/>
            <person name="Xuan H."/>
            <person name="Zhang L."/>
            <person name="Chen W."/>
        </authorList>
    </citation>
    <scope>NUCLEOTIDE SEQUENCE</scope>
    <source>
        <tissue evidence="1">Salivary gland</tissue>
    </source>
</reference>
<dbReference type="EMBL" id="GADI01003765">
    <property type="protein sequence ID" value="JAA70043.1"/>
    <property type="molecule type" value="mRNA"/>
</dbReference>
<organism evidence="1">
    <name type="scientific">Ixodes ricinus</name>
    <name type="common">Common tick</name>
    <name type="synonym">Acarus ricinus</name>
    <dbReference type="NCBI Taxonomy" id="34613"/>
    <lineage>
        <taxon>Eukaryota</taxon>
        <taxon>Metazoa</taxon>
        <taxon>Ecdysozoa</taxon>
        <taxon>Arthropoda</taxon>
        <taxon>Chelicerata</taxon>
        <taxon>Arachnida</taxon>
        <taxon>Acari</taxon>
        <taxon>Parasitiformes</taxon>
        <taxon>Ixodida</taxon>
        <taxon>Ixodoidea</taxon>
        <taxon>Ixodidae</taxon>
        <taxon>Ixodinae</taxon>
        <taxon>Ixodes</taxon>
    </lineage>
</organism>